<reference evidence="4 5" key="1">
    <citation type="journal article" date="2021" name="BMC Genomics">
        <title>Telomere-to-telomere genome assembly of asparaginase-producing Trichoderma simmonsii.</title>
        <authorList>
            <person name="Chung D."/>
            <person name="Kwon Y.M."/>
            <person name="Yang Y."/>
        </authorList>
    </citation>
    <scope>NUCLEOTIDE SEQUENCE [LARGE SCALE GENOMIC DNA]</scope>
    <source>
        <strain evidence="4 5">GH-Sj1</strain>
    </source>
</reference>
<dbReference type="SUPFAM" id="SSF50978">
    <property type="entry name" value="WD40 repeat-like"/>
    <property type="match status" value="1"/>
</dbReference>
<evidence type="ECO:0008006" key="6">
    <source>
        <dbReference type="Google" id="ProtNLM"/>
    </source>
</evidence>
<dbReference type="Gene3D" id="2.130.10.10">
    <property type="entry name" value="YVTN repeat-like/Quinoprotein amine dehydrogenase"/>
    <property type="match status" value="1"/>
</dbReference>
<evidence type="ECO:0000256" key="2">
    <source>
        <dbReference type="ARBA" id="ARBA00022737"/>
    </source>
</evidence>
<evidence type="ECO:0000313" key="4">
    <source>
        <dbReference type="EMBL" id="QYS98804.1"/>
    </source>
</evidence>
<dbReference type="Pfam" id="PF00400">
    <property type="entry name" value="WD40"/>
    <property type="match status" value="1"/>
</dbReference>
<dbReference type="InterPro" id="IPR015943">
    <property type="entry name" value="WD40/YVTN_repeat-like_dom_sf"/>
</dbReference>
<sequence length="260" mass="29403">MVAYSPDGRTLASTYHNKTIELWDLDMESLNQEHRSTSIKMIEFSLDGELAISSPGSSINVWNPSQESLQQIFNNCRQNDNGEDVMALSLDGRLLAYPSGPSTDPRQYVRSVETLQACSRKFRFVAFSMNGQLLAREQWYDETIWCLTYGPIIEPWDMNTGKLHKDLPEDRGAPSENASLTSPPPVEGLEFLGIQNRYVKCKDFTVFENEWVCFQGRKILWLPPRYRATCSAASDTTLALGHEWGGVTFIKFSTGAELKI</sequence>
<accession>A0A8G0PGW4</accession>
<dbReference type="EMBL" id="CP075866">
    <property type="protein sequence ID" value="QYS98804.1"/>
    <property type="molecule type" value="Genomic_DNA"/>
</dbReference>
<keyword evidence="5" id="KW-1185">Reference proteome</keyword>
<evidence type="ECO:0000256" key="1">
    <source>
        <dbReference type="ARBA" id="ARBA00022574"/>
    </source>
</evidence>
<dbReference type="PROSITE" id="PS50294">
    <property type="entry name" value="WD_REPEATS_REGION"/>
    <property type="match status" value="1"/>
</dbReference>
<evidence type="ECO:0000313" key="5">
    <source>
        <dbReference type="Proteomes" id="UP000826661"/>
    </source>
</evidence>
<dbReference type="InterPro" id="IPR019775">
    <property type="entry name" value="WD40_repeat_CS"/>
</dbReference>
<feature type="repeat" description="WD" evidence="3">
    <location>
        <begin position="1"/>
        <end position="33"/>
    </location>
</feature>
<evidence type="ECO:0000256" key="3">
    <source>
        <dbReference type="PROSITE-ProRule" id="PRU00221"/>
    </source>
</evidence>
<dbReference type="InterPro" id="IPR036322">
    <property type="entry name" value="WD40_repeat_dom_sf"/>
</dbReference>
<gene>
    <name evidence="4" type="ORF">H0G86_005964</name>
</gene>
<protein>
    <recommendedName>
        <fullName evidence="6">Vegetative incompatibility protein HET-E-1</fullName>
    </recommendedName>
</protein>
<dbReference type="InterPro" id="IPR001680">
    <property type="entry name" value="WD40_rpt"/>
</dbReference>
<dbReference type="Proteomes" id="UP000826661">
    <property type="component" value="Chromosome III"/>
</dbReference>
<organism evidence="4 5">
    <name type="scientific">Trichoderma simmonsii</name>
    <dbReference type="NCBI Taxonomy" id="1491479"/>
    <lineage>
        <taxon>Eukaryota</taxon>
        <taxon>Fungi</taxon>
        <taxon>Dikarya</taxon>
        <taxon>Ascomycota</taxon>
        <taxon>Pezizomycotina</taxon>
        <taxon>Sordariomycetes</taxon>
        <taxon>Hypocreomycetidae</taxon>
        <taxon>Hypocreales</taxon>
        <taxon>Hypocreaceae</taxon>
        <taxon>Trichoderma</taxon>
    </lineage>
</organism>
<proteinExistence type="predicted"/>
<keyword evidence="2" id="KW-0677">Repeat</keyword>
<name>A0A8G0PGW4_9HYPO</name>
<dbReference type="AlphaFoldDB" id="A0A8G0PGW4"/>
<dbReference type="PROSITE" id="PS00678">
    <property type="entry name" value="WD_REPEATS_1"/>
    <property type="match status" value="1"/>
</dbReference>
<dbReference type="PROSITE" id="PS50082">
    <property type="entry name" value="WD_REPEATS_2"/>
    <property type="match status" value="1"/>
</dbReference>
<keyword evidence="1 3" id="KW-0853">WD repeat</keyword>